<organism evidence="2 3">
    <name type="scientific">Sphingobium fontiphilum</name>
    <dbReference type="NCBI Taxonomy" id="944425"/>
    <lineage>
        <taxon>Bacteria</taxon>
        <taxon>Pseudomonadati</taxon>
        <taxon>Pseudomonadota</taxon>
        <taxon>Alphaproteobacteria</taxon>
        <taxon>Sphingomonadales</taxon>
        <taxon>Sphingomonadaceae</taxon>
        <taxon>Sphingobium</taxon>
    </lineage>
</organism>
<dbReference type="RefSeq" id="WP_183953742.1">
    <property type="nucleotide sequence ID" value="NZ_JACIEB010000001.1"/>
</dbReference>
<evidence type="ECO:0000313" key="2">
    <source>
        <dbReference type="EMBL" id="MBB3980751.1"/>
    </source>
</evidence>
<keyword evidence="3" id="KW-1185">Reference proteome</keyword>
<dbReference type="AlphaFoldDB" id="A0A7W6DCI1"/>
<dbReference type="EMBL" id="JACIEB010000001">
    <property type="protein sequence ID" value="MBB3980751.1"/>
    <property type="molecule type" value="Genomic_DNA"/>
</dbReference>
<sequence>MNTLASGISLATTAAIVAVAAAQTAPVFAKSQEDGKQIHCYGINSCKGTSDCKTAKNECKGLNDCKGQGFKTLTSKACAAAGGSTSEPQ</sequence>
<proteinExistence type="predicted"/>
<reference evidence="2 3" key="1">
    <citation type="submission" date="2020-08" db="EMBL/GenBank/DDBJ databases">
        <title>Genomic Encyclopedia of Type Strains, Phase IV (KMG-IV): sequencing the most valuable type-strain genomes for metagenomic binning, comparative biology and taxonomic classification.</title>
        <authorList>
            <person name="Goeker M."/>
        </authorList>
    </citation>
    <scope>NUCLEOTIDE SEQUENCE [LARGE SCALE GENOMIC DNA]</scope>
    <source>
        <strain evidence="2 3">DSM 29348</strain>
    </source>
</reference>
<protein>
    <recommendedName>
        <fullName evidence="4">Silver efflux pump</fullName>
    </recommendedName>
</protein>
<keyword evidence="1" id="KW-0732">Signal</keyword>
<feature type="signal peptide" evidence="1">
    <location>
        <begin position="1"/>
        <end position="29"/>
    </location>
</feature>
<comment type="caution">
    <text evidence="2">The sequence shown here is derived from an EMBL/GenBank/DDBJ whole genome shotgun (WGS) entry which is preliminary data.</text>
</comment>
<accession>A0A7W6DCI1</accession>
<dbReference type="Proteomes" id="UP000552757">
    <property type="component" value="Unassembled WGS sequence"/>
</dbReference>
<name>A0A7W6DCI1_9SPHN</name>
<evidence type="ECO:0000313" key="3">
    <source>
        <dbReference type="Proteomes" id="UP000552757"/>
    </source>
</evidence>
<feature type="chain" id="PRO_5031020044" description="Silver efflux pump" evidence="1">
    <location>
        <begin position="30"/>
        <end position="89"/>
    </location>
</feature>
<gene>
    <name evidence="2" type="ORF">GGR44_000382</name>
</gene>
<evidence type="ECO:0000256" key="1">
    <source>
        <dbReference type="SAM" id="SignalP"/>
    </source>
</evidence>
<evidence type="ECO:0008006" key="4">
    <source>
        <dbReference type="Google" id="ProtNLM"/>
    </source>
</evidence>